<dbReference type="RefSeq" id="WP_146397981.1">
    <property type="nucleotide sequence ID" value="NZ_SJPQ01000001.1"/>
</dbReference>
<dbReference type="PANTHER" id="PTHR36974:SF1">
    <property type="entry name" value="DOXX FAMILY MEMBRANE PROTEIN"/>
    <property type="match status" value="1"/>
</dbReference>
<dbReference type="PANTHER" id="PTHR36974">
    <property type="entry name" value="MEMBRANE PROTEIN-RELATED"/>
    <property type="match status" value="1"/>
</dbReference>
<keyword evidence="1" id="KW-0812">Transmembrane</keyword>
<feature type="transmembrane region" description="Helical" evidence="1">
    <location>
        <begin position="12"/>
        <end position="31"/>
    </location>
</feature>
<organism evidence="2 3">
    <name type="scientific">Pseudobythopirellula maris</name>
    <dbReference type="NCBI Taxonomy" id="2527991"/>
    <lineage>
        <taxon>Bacteria</taxon>
        <taxon>Pseudomonadati</taxon>
        <taxon>Planctomycetota</taxon>
        <taxon>Planctomycetia</taxon>
        <taxon>Pirellulales</taxon>
        <taxon>Lacipirellulaceae</taxon>
        <taxon>Pseudobythopirellula</taxon>
    </lineage>
</organism>
<evidence type="ECO:0000313" key="3">
    <source>
        <dbReference type="Proteomes" id="UP000315440"/>
    </source>
</evidence>
<gene>
    <name evidence="2" type="ORF">Mal64_11850</name>
</gene>
<evidence type="ECO:0008006" key="4">
    <source>
        <dbReference type="Google" id="ProtNLM"/>
    </source>
</evidence>
<evidence type="ECO:0000256" key="1">
    <source>
        <dbReference type="SAM" id="Phobius"/>
    </source>
</evidence>
<dbReference type="EMBL" id="SJPQ01000001">
    <property type="protein sequence ID" value="TWT90788.1"/>
    <property type="molecule type" value="Genomic_DNA"/>
</dbReference>
<feature type="transmembrane region" description="Helical" evidence="1">
    <location>
        <begin position="76"/>
        <end position="96"/>
    </location>
</feature>
<reference evidence="2 3" key="1">
    <citation type="submission" date="2019-02" db="EMBL/GenBank/DDBJ databases">
        <title>Deep-cultivation of Planctomycetes and their phenomic and genomic characterization uncovers novel biology.</title>
        <authorList>
            <person name="Wiegand S."/>
            <person name="Jogler M."/>
            <person name="Boedeker C."/>
            <person name="Pinto D."/>
            <person name="Vollmers J."/>
            <person name="Rivas-Marin E."/>
            <person name="Kohn T."/>
            <person name="Peeters S.H."/>
            <person name="Heuer A."/>
            <person name="Rast P."/>
            <person name="Oberbeckmann S."/>
            <person name="Bunk B."/>
            <person name="Jeske O."/>
            <person name="Meyerdierks A."/>
            <person name="Storesund J.E."/>
            <person name="Kallscheuer N."/>
            <person name="Luecker S."/>
            <person name="Lage O.M."/>
            <person name="Pohl T."/>
            <person name="Merkel B.J."/>
            <person name="Hornburger P."/>
            <person name="Mueller R.-W."/>
            <person name="Bruemmer F."/>
            <person name="Labrenz M."/>
            <person name="Spormann A.M."/>
            <person name="Op Den Camp H."/>
            <person name="Overmann J."/>
            <person name="Amann R."/>
            <person name="Jetten M.S.M."/>
            <person name="Mascher T."/>
            <person name="Medema M.H."/>
            <person name="Devos D.P."/>
            <person name="Kaster A.-K."/>
            <person name="Ovreas L."/>
            <person name="Rohde M."/>
            <person name="Galperin M.Y."/>
            <person name="Jogler C."/>
        </authorList>
    </citation>
    <scope>NUCLEOTIDE SEQUENCE [LARGE SCALE GENOMIC DNA]</scope>
    <source>
        <strain evidence="2 3">Mal64</strain>
    </source>
</reference>
<dbReference type="OrthoDB" id="9788974at2"/>
<evidence type="ECO:0000313" key="2">
    <source>
        <dbReference type="EMBL" id="TWT90788.1"/>
    </source>
</evidence>
<accession>A0A5C5ZUQ4</accession>
<comment type="caution">
    <text evidence="2">The sequence shown here is derived from an EMBL/GenBank/DDBJ whole genome shotgun (WGS) entry which is preliminary data.</text>
</comment>
<dbReference type="AlphaFoldDB" id="A0A5C5ZUQ4"/>
<keyword evidence="3" id="KW-1185">Reference proteome</keyword>
<proteinExistence type="predicted"/>
<keyword evidence="1" id="KW-1133">Transmembrane helix</keyword>
<name>A0A5C5ZUQ4_9BACT</name>
<sequence>MPSTELSWPRWVLKLLLGLLLLTAGTGHLTFARQEFRAQVPDWVPMEEDTVVLLSGVAELALGAALVALRGRAATYGGLAAAVFFVLVFPGNVSQYVNQIDAFGLDTDGKRLARLFFQPLFVLWALWSTEGLKFLRSRFSG</sequence>
<protein>
    <recommendedName>
        <fullName evidence="4">DoxX</fullName>
    </recommendedName>
</protein>
<dbReference type="Proteomes" id="UP000315440">
    <property type="component" value="Unassembled WGS sequence"/>
</dbReference>
<keyword evidence="1" id="KW-0472">Membrane</keyword>
<feature type="transmembrane region" description="Helical" evidence="1">
    <location>
        <begin position="51"/>
        <end position="69"/>
    </location>
</feature>
<feature type="transmembrane region" description="Helical" evidence="1">
    <location>
        <begin position="116"/>
        <end position="135"/>
    </location>
</feature>